<dbReference type="Gene3D" id="2.160.20.20">
    <property type="match status" value="1"/>
</dbReference>
<dbReference type="OrthoDB" id="10018600at2759"/>
<protein>
    <submittedName>
        <fullName evidence="1">Uncharacterized protein</fullName>
    </submittedName>
</protein>
<organism evidence="1 2">
    <name type="scientific">Phaeomoniella chlamydospora</name>
    <name type="common">Phaeoacremonium chlamydosporum</name>
    <dbReference type="NCBI Taxonomy" id="158046"/>
    <lineage>
        <taxon>Eukaryota</taxon>
        <taxon>Fungi</taxon>
        <taxon>Dikarya</taxon>
        <taxon>Ascomycota</taxon>
        <taxon>Pezizomycotina</taxon>
        <taxon>Eurotiomycetes</taxon>
        <taxon>Chaetothyriomycetidae</taxon>
        <taxon>Phaeomoniellales</taxon>
        <taxon>Phaeomoniellaceae</taxon>
        <taxon>Phaeomoniella</taxon>
    </lineage>
</organism>
<proteinExistence type="predicted"/>
<dbReference type="Proteomes" id="UP000053317">
    <property type="component" value="Unassembled WGS sequence"/>
</dbReference>
<dbReference type="InterPro" id="IPR012332">
    <property type="entry name" value="Autotransporter_pectin_lyase_C"/>
</dbReference>
<evidence type="ECO:0000313" key="1">
    <source>
        <dbReference type="EMBL" id="KKY25174.1"/>
    </source>
</evidence>
<comment type="caution">
    <text evidence="1">The sequence shown here is derived from an EMBL/GenBank/DDBJ whole genome shotgun (WGS) entry which is preliminary data.</text>
</comment>
<dbReference type="EMBL" id="LCWF01000047">
    <property type="protein sequence ID" value="KKY25174.1"/>
    <property type="molecule type" value="Genomic_DNA"/>
</dbReference>
<name>A0A0G2ESH2_PHACM</name>
<dbReference type="AlphaFoldDB" id="A0A0G2ESH2"/>
<evidence type="ECO:0000313" key="2">
    <source>
        <dbReference type="Proteomes" id="UP000053317"/>
    </source>
</evidence>
<gene>
    <name evidence="1" type="ORF">UCRPC4_g01980</name>
</gene>
<reference evidence="1 2" key="2">
    <citation type="submission" date="2015-05" db="EMBL/GenBank/DDBJ databases">
        <authorList>
            <person name="Morales-Cruz A."/>
            <person name="Amrine K.C."/>
            <person name="Cantu D."/>
        </authorList>
    </citation>
    <scope>NUCLEOTIDE SEQUENCE [LARGE SCALE GENOMIC DNA]</scope>
    <source>
        <strain evidence="1">UCRPC4</strain>
    </source>
</reference>
<accession>A0A0G2ESH2</accession>
<sequence length="321" mass="33455">MYDCNITIVDAEGGNALKTYEDGSSAYLYNLYIYAESEFAHGIYTAGGYIYASDLNVTTYGTSSSAIATDTGGGIIEVYDSTANTYGLKSALLYSTGNITASNLQGTSNRSPACVIDGSNNWTLSNSAVSASPEEHGVFQTMSTVSSNDTSTEALAWVIGGSVAESGGTYGLIFASNIIFNIYLDDVDISISSGILANSSADDWGTSGSNGGTLNVHLTDIDVTGDVYVDSISAVSITLESSTWSGAINSNDTDGDAGVILDSDSTWTVTGDSYLTILVDGDDTLSNIESDRYTVYYESSSNSWLDNSTYSLSGGGSLIPS</sequence>
<keyword evidence="2" id="KW-1185">Reference proteome</keyword>
<reference evidence="1 2" key="1">
    <citation type="submission" date="2015-05" db="EMBL/GenBank/DDBJ databases">
        <title>Distinctive expansion of gene families associated with plant cell wall degradation and secondary metabolism in the genomes of grapevine trunk pathogens.</title>
        <authorList>
            <person name="Lawrence D.P."/>
            <person name="Travadon R."/>
            <person name="Rolshausen P.E."/>
            <person name="Baumgartner K."/>
        </authorList>
    </citation>
    <scope>NUCLEOTIDE SEQUENCE [LARGE SCALE GENOMIC DNA]</scope>
    <source>
        <strain evidence="1">UCRPC4</strain>
    </source>
</reference>